<comment type="caution">
    <text evidence="3">The sequence shown here is derived from an EMBL/GenBank/DDBJ whole genome shotgun (WGS) entry which is preliminary data.</text>
</comment>
<name>A0A2S9GW89_9BURK</name>
<dbReference type="InterPro" id="IPR001466">
    <property type="entry name" value="Beta-lactam-related"/>
</dbReference>
<feature type="domain" description="Beta-lactamase-related" evidence="2">
    <location>
        <begin position="56"/>
        <end position="377"/>
    </location>
</feature>
<dbReference type="Proteomes" id="UP000237839">
    <property type="component" value="Unassembled WGS sequence"/>
</dbReference>
<evidence type="ECO:0000259" key="2">
    <source>
        <dbReference type="Pfam" id="PF00144"/>
    </source>
</evidence>
<dbReference type="AlphaFoldDB" id="A0A2S9GW89"/>
<feature type="signal peptide" evidence="1">
    <location>
        <begin position="1"/>
        <end position="22"/>
    </location>
</feature>
<dbReference type="InterPro" id="IPR012338">
    <property type="entry name" value="Beta-lactam/transpept-like"/>
</dbReference>
<dbReference type="PANTHER" id="PTHR46825:SF9">
    <property type="entry name" value="BETA-LACTAMASE-RELATED DOMAIN-CONTAINING PROTEIN"/>
    <property type="match status" value="1"/>
</dbReference>
<protein>
    <submittedName>
        <fullName evidence="3">Beta-lactamase</fullName>
    </submittedName>
</protein>
<feature type="chain" id="PRO_5015610288" evidence="1">
    <location>
        <begin position="23"/>
        <end position="498"/>
    </location>
</feature>
<sequence>MRAKLLLIGFMFCFLSIQFVQAQESERSNDIRTAVPQTSTISDDPEVLGSERLFSAWMEGQIAYRGLPGIAIGVVSDQKLVWAKGFGFADIKVKLPMTPETKFRIASNSKLFTAIAIMQLREQGKLGLDDPVVKYLPWFTPKPAGDDDGPITIEQLLSHSSGLQREASDHWSSLQFPTSEELQRLLSDRQATFAPSVRWKYSNLGFAIAGDVVEKVSGQKWADYVTQNIFKPLGMNDSSVDKNVAGLAVPYGRRMPDGSRAIFPFVDAKGMGSATGVTSDVNDLAKFISAQFRRGPRGGAQIVSGGSWREMLRVRSVEENWTTGSGLGFDMRRVKDKTYIGHKGGYFGNTTQTLIQLDDKVGVIVLTNTNDSDPSDIAQQLMATVGQAVAKAAKEKTVQVEWDASWERYAGLYRGYWGDSKFVLGDSQVVLLNKKLVIITPNGQNLDNPVSLEPLGNGKFRFMATTGGDVAGEVVRFEEVKDKPMRMYTGDSWLDRVQ</sequence>
<keyword evidence="4" id="KW-1185">Reference proteome</keyword>
<reference evidence="3 4" key="1">
    <citation type="submission" date="2018-02" db="EMBL/GenBank/DDBJ databases">
        <title>Solimicrobium silvestre gen. nov., sp. nov., isolated from alpine forest soil.</title>
        <authorList>
            <person name="Margesin R."/>
            <person name="Albuquerque L."/>
            <person name="Zhang D.-C."/>
            <person name="Froufe H.J.C."/>
            <person name="Severino R."/>
            <person name="Roxo I."/>
            <person name="Egas C."/>
            <person name="Da Costa M.S."/>
        </authorList>
    </citation>
    <scope>NUCLEOTIDE SEQUENCE [LARGE SCALE GENOMIC DNA]</scope>
    <source>
        <strain evidence="3 4">S20-91</strain>
    </source>
</reference>
<dbReference type="PANTHER" id="PTHR46825">
    <property type="entry name" value="D-ALANYL-D-ALANINE-CARBOXYPEPTIDASE/ENDOPEPTIDASE AMPH"/>
    <property type="match status" value="1"/>
</dbReference>
<evidence type="ECO:0000256" key="1">
    <source>
        <dbReference type="SAM" id="SignalP"/>
    </source>
</evidence>
<organism evidence="3 4">
    <name type="scientific">Solimicrobium silvestre</name>
    <dbReference type="NCBI Taxonomy" id="2099400"/>
    <lineage>
        <taxon>Bacteria</taxon>
        <taxon>Pseudomonadati</taxon>
        <taxon>Pseudomonadota</taxon>
        <taxon>Betaproteobacteria</taxon>
        <taxon>Burkholderiales</taxon>
        <taxon>Oxalobacteraceae</taxon>
        <taxon>Solimicrobium</taxon>
    </lineage>
</organism>
<accession>A0A2S9GW89</accession>
<keyword evidence="1" id="KW-0732">Signal</keyword>
<dbReference type="SUPFAM" id="SSF56601">
    <property type="entry name" value="beta-lactamase/transpeptidase-like"/>
    <property type="match status" value="1"/>
</dbReference>
<gene>
    <name evidence="3" type="ORF">S2091_3325</name>
</gene>
<evidence type="ECO:0000313" key="4">
    <source>
        <dbReference type="Proteomes" id="UP000237839"/>
    </source>
</evidence>
<proteinExistence type="predicted"/>
<dbReference type="Gene3D" id="3.40.710.10">
    <property type="entry name" value="DD-peptidase/beta-lactamase superfamily"/>
    <property type="match status" value="1"/>
</dbReference>
<evidence type="ECO:0000313" key="3">
    <source>
        <dbReference type="EMBL" id="PRC91983.1"/>
    </source>
</evidence>
<dbReference type="RefSeq" id="WP_207769730.1">
    <property type="nucleotide sequence ID" value="NZ_PUGF01000017.1"/>
</dbReference>
<dbReference type="InterPro" id="IPR050491">
    <property type="entry name" value="AmpC-like"/>
</dbReference>
<dbReference type="Pfam" id="PF00144">
    <property type="entry name" value="Beta-lactamase"/>
    <property type="match status" value="1"/>
</dbReference>
<dbReference type="EMBL" id="PUGF01000017">
    <property type="protein sequence ID" value="PRC91983.1"/>
    <property type="molecule type" value="Genomic_DNA"/>
</dbReference>